<dbReference type="PROSITE" id="PS50042">
    <property type="entry name" value="CNMP_BINDING_3"/>
    <property type="match status" value="1"/>
</dbReference>
<dbReference type="InterPro" id="IPR014710">
    <property type="entry name" value="RmlC-like_jellyroll"/>
</dbReference>
<dbReference type="Gene3D" id="2.60.120.10">
    <property type="entry name" value="Jelly Rolls"/>
    <property type="match status" value="1"/>
</dbReference>
<dbReference type="SUPFAM" id="SSF51206">
    <property type="entry name" value="cAMP-binding domain-like"/>
    <property type="match status" value="1"/>
</dbReference>
<feature type="domain" description="Cyclic nucleotide-binding" evidence="1">
    <location>
        <begin position="24"/>
        <end position="105"/>
    </location>
</feature>
<dbReference type="InterPro" id="IPR000595">
    <property type="entry name" value="cNMP-bd_dom"/>
</dbReference>
<proteinExistence type="predicted"/>
<accession>A0A212IXQ5</accession>
<dbReference type="InterPro" id="IPR018490">
    <property type="entry name" value="cNMP-bd_dom_sf"/>
</dbReference>
<dbReference type="SUPFAM" id="SSF46785">
    <property type="entry name" value="Winged helix' DNA-binding domain"/>
    <property type="match status" value="1"/>
</dbReference>
<dbReference type="AlphaFoldDB" id="A0A212IXQ5"/>
<dbReference type="InterPro" id="IPR036388">
    <property type="entry name" value="WH-like_DNA-bd_sf"/>
</dbReference>
<gene>
    <name evidence="2" type="ORF">KL86CLO1_10189</name>
</gene>
<dbReference type="Pfam" id="PF00027">
    <property type="entry name" value="cNMP_binding"/>
    <property type="match status" value="1"/>
</dbReference>
<name>A0A212IXQ5_9FIRM</name>
<sequence length="238" mass="26301">MDLSRFAQRDPKVAEFLSKIPSTLIDSGQLVNLTVGQVVVWQEDPVQYAYFLLAGELVTFGETEDGKKSSFLTLEAPSILSDLELLAGIPNYASSVMAGTDCTVLRCGAALVSRCLDSDLPFLRMTSALCNRKTYDSSFYRGKSAFRSSLDRAAIYLLRYCAQHPPETSRPTMVPKTRQAIASELIMSVKTVDRCLLRLQEMGCLTIVRGKVRVSPSQYELLVQTWGKGARSWPGADI</sequence>
<protein>
    <submittedName>
        <fullName evidence="2">Cyclic nucleotide-binding domain protein</fullName>
    </submittedName>
</protein>
<dbReference type="EMBL" id="FLUN01000001">
    <property type="protein sequence ID" value="SBV91978.1"/>
    <property type="molecule type" value="Genomic_DNA"/>
</dbReference>
<evidence type="ECO:0000313" key="2">
    <source>
        <dbReference type="EMBL" id="SBV91978.1"/>
    </source>
</evidence>
<reference evidence="2" key="1">
    <citation type="submission" date="2016-04" db="EMBL/GenBank/DDBJ databases">
        <authorList>
            <person name="Evans L.H."/>
            <person name="Alamgir A."/>
            <person name="Owens N."/>
            <person name="Weber N.D."/>
            <person name="Virtaneva K."/>
            <person name="Barbian K."/>
            <person name="Babar A."/>
            <person name="Rosenke K."/>
        </authorList>
    </citation>
    <scope>NUCLEOTIDE SEQUENCE</scope>
    <source>
        <strain evidence="2">86</strain>
    </source>
</reference>
<dbReference type="CDD" id="cd00038">
    <property type="entry name" value="CAP_ED"/>
    <property type="match status" value="1"/>
</dbReference>
<dbReference type="Gene3D" id="1.10.10.10">
    <property type="entry name" value="Winged helix-like DNA-binding domain superfamily/Winged helix DNA-binding domain"/>
    <property type="match status" value="1"/>
</dbReference>
<organism evidence="2">
    <name type="scientific">uncultured Eubacteriales bacterium</name>
    <dbReference type="NCBI Taxonomy" id="172733"/>
    <lineage>
        <taxon>Bacteria</taxon>
        <taxon>Bacillati</taxon>
        <taxon>Bacillota</taxon>
        <taxon>Clostridia</taxon>
        <taxon>Eubacteriales</taxon>
        <taxon>environmental samples</taxon>
    </lineage>
</organism>
<dbReference type="InterPro" id="IPR036390">
    <property type="entry name" value="WH_DNA-bd_sf"/>
</dbReference>
<evidence type="ECO:0000259" key="1">
    <source>
        <dbReference type="PROSITE" id="PS50042"/>
    </source>
</evidence>